<accession>A0ABR8JPH8</accession>
<proteinExistence type="predicted"/>
<organism evidence="1 2">
    <name type="scientific">Hymenobacter armeniacus</name>
    <dbReference type="NCBI Taxonomy" id="2771358"/>
    <lineage>
        <taxon>Bacteria</taxon>
        <taxon>Pseudomonadati</taxon>
        <taxon>Bacteroidota</taxon>
        <taxon>Cytophagia</taxon>
        <taxon>Cytophagales</taxon>
        <taxon>Hymenobacteraceae</taxon>
        <taxon>Hymenobacter</taxon>
    </lineage>
</organism>
<protein>
    <submittedName>
        <fullName evidence="1">Uncharacterized protein</fullName>
    </submittedName>
</protein>
<comment type="caution">
    <text evidence="1">The sequence shown here is derived from an EMBL/GenBank/DDBJ whole genome shotgun (WGS) entry which is preliminary data.</text>
</comment>
<dbReference type="Proteomes" id="UP000606003">
    <property type="component" value="Unassembled WGS sequence"/>
</dbReference>
<keyword evidence="2" id="KW-1185">Reference proteome</keyword>
<name>A0ABR8JPH8_9BACT</name>
<evidence type="ECO:0000313" key="2">
    <source>
        <dbReference type="Proteomes" id="UP000606003"/>
    </source>
</evidence>
<sequence>MINRKVRRLATNDLLLEWKQMVSAKKFRTGRATEKVFQDALNTELVLRAFFDAKDYTYTKNRNPDNYLIALLTSNEEKDIYLLNEMAKLITYWESRKLSVALKSKNGKVEVNHASLSQLLFEVYVDMMLRGANIETVSDMTYTTRNGNEKPLDNYFEFDGKKYLVECFRPNEPVNKSVISLNMEIMKMMEKKQIMNYQAFRGHVGFKTNTDLHTAVNEARNKVEELYLNYLSETEKEGLAVMYPKKFVSDKFDIEIVPYYLGNTHEKERDLDLYNPLVSFETEPSQTLYNGCSIVISGTRMTQHEALNEKLAKKIKGKRDQHRDAPFNKIIFIELDETIGFNANTPMFPYLSREQLDTKSYREATEKNSDVIHIFVLKKATNKGIDKEFKCLYNPIHTPLINTLKKLENFHHVAQLL</sequence>
<reference evidence="1 2" key="1">
    <citation type="submission" date="2020-09" db="EMBL/GenBank/DDBJ databases">
        <authorList>
            <person name="Kim M.K."/>
        </authorList>
    </citation>
    <scope>NUCLEOTIDE SEQUENCE [LARGE SCALE GENOMIC DNA]</scope>
    <source>
        <strain evidence="1 2">BT189</strain>
    </source>
</reference>
<dbReference type="RefSeq" id="WP_190922087.1">
    <property type="nucleotide sequence ID" value="NZ_JACXAC010000001.1"/>
</dbReference>
<dbReference type="EMBL" id="JACXAC010000001">
    <property type="protein sequence ID" value="MBD2720808.1"/>
    <property type="molecule type" value="Genomic_DNA"/>
</dbReference>
<gene>
    <name evidence="1" type="ORF">IC234_01605</name>
</gene>
<evidence type="ECO:0000313" key="1">
    <source>
        <dbReference type="EMBL" id="MBD2720808.1"/>
    </source>
</evidence>